<keyword evidence="2" id="KW-1185">Reference proteome</keyword>
<protein>
    <submittedName>
        <fullName evidence="1">Uncharacterized protein</fullName>
    </submittedName>
</protein>
<accession>A0AAD1WTB9</accession>
<dbReference type="AlphaFoldDB" id="A0AAD1WTB9"/>
<dbReference type="Proteomes" id="UP001295444">
    <property type="component" value="Chromosome 13"/>
</dbReference>
<evidence type="ECO:0000313" key="1">
    <source>
        <dbReference type="EMBL" id="CAH2327841.1"/>
    </source>
</evidence>
<reference evidence="1" key="1">
    <citation type="submission" date="2022-03" db="EMBL/GenBank/DDBJ databases">
        <authorList>
            <person name="Alioto T."/>
            <person name="Alioto T."/>
            <person name="Gomez Garrido J."/>
        </authorList>
    </citation>
    <scope>NUCLEOTIDE SEQUENCE</scope>
</reference>
<name>A0AAD1WTB9_PELCU</name>
<sequence>QLLQHLVTDPHYIGTRMTTTLGIHNKPPTPINPQYHNPLEGATNLNKHLEMDVPHLPPILTESKHVYVILHTKFNTRKNTLLMWVKPGELRTSPSQNKIPLPTLDTMGNSPFYRHINSAVRHPPIDDT</sequence>
<evidence type="ECO:0000313" key="2">
    <source>
        <dbReference type="Proteomes" id="UP001295444"/>
    </source>
</evidence>
<feature type="non-terminal residue" evidence="1">
    <location>
        <position position="1"/>
    </location>
</feature>
<gene>
    <name evidence="1" type="ORF">PECUL_23A009195</name>
</gene>
<organism evidence="1 2">
    <name type="scientific">Pelobates cultripes</name>
    <name type="common">Western spadefoot toad</name>
    <dbReference type="NCBI Taxonomy" id="61616"/>
    <lineage>
        <taxon>Eukaryota</taxon>
        <taxon>Metazoa</taxon>
        <taxon>Chordata</taxon>
        <taxon>Craniata</taxon>
        <taxon>Vertebrata</taxon>
        <taxon>Euteleostomi</taxon>
        <taxon>Amphibia</taxon>
        <taxon>Batrachia</taxon>
        <taxon>Anura</taxon>
        <taxon>Pelobatoidea</taxon>
        <taxon>Pelobatidae</taxon>
        <taxon>Pelobates</taxon>
    </lineage>
</organism>
<proteinExistence type="predicted"/>
<dbReference type="EMBL" id="OW240924">
    <property type="protein sequence ID" value="CAH2327841.1"/>
    <property type="molecule type" value="Genomic_DNA"/>
</dbReference>